<sequence>MGDLSILVQQPSTVNHGACLIRLNWKIQPDWLKPDVKQKGVDLRIGLDIARLSLLHLVDVIVVVTGDSDMVPAFKFARREGLRIYLDHMKHGVRRELKAHADLVL</sequence>
<organism evidence="2 3">
    <name type="scientific">Eiseniibacteriota bacterium</name>
    <dbReference type="NCBI Taxonomy" id="2212470"/>
    <lineage>
        <taxon>Bacteria</taxon>
        <taxon>Candidatus Eiseniibacteriota</taxon>
    </lineage>
</organism>
<proteinExistence type="predicted"/>
<dbReference type="AlphaFoldDB" id="A0A948W865"/>
<comment type="caution">
    <text evidence="2">The sequence shown here is derived from an EMBL/GenBank/DDBJ whole genome shotgun (WGS) entry which is preliminary data.</text>
</comment>
<dbReference type="Gene3D" id="3.40.50.1010">
    <property type="entry name" value="5'-nuclease"/>
    <property type="match status" value="1"/>
</dbReference>
<dbReference type="InterPro" id="IPR021139">
    <property type="entry name" value="NYN"/>
</dbReference>
<dbReference type="Proteomes" id="UP000777784">
    <property type="component" value="Unassembled WGS sequence"/>
</dbReference>
<name>A0A948W865_UNCEI</name>
<dbReference type="Pfam" id="PF01936">
    <property type="entry name" value="NYN"/>
    <property type="match status" value="1"/>
</dbReference>
<gene>
    <name evidence="2" type="ORF">KJ970_15770</name>
</gene>
<dbReference type="GO" id="GO:0004540">
    <property type="term" value="F:RNA nuclease activity"/>
    <property type="evidence" value="ECO:0007669"/>
    <property type="project" value="InterPro"/>
</dbReference>
<evidence type="ECO:0000259" key="1">
    <source>
        <dbReference type="Pfam" id="PF01936"/>
    </source>
</evidence>
<evidence type="ECO:0000313" key="2">
    <source>
        <dbReference type="EMBL" id="MBU2692381.1"/>
    </source>
</evidence>
<evidence type="ECO:0000313" key="3">
    <source>
        <dbReference type="Proteomes" id="UP000777784"/>
    </source>
</evidence>
<feature type="domain" description="NYN" evidence="1">
    <location>
        <begin position="37"/>
        <end position="101"/>
    </location>
</feature>
<accession>A0A948W865</accession>
<reference evidence="2" key="1">
    <citation type="submission" date="2021-05" db="EMBL/GenBank/DDBJ databases">
        <title>Energy efficiency and biological interactions define the core microbiome of deep oligotrophic groundwater.</title>
        <authorList>
            <person name="Mehrshad M."/>
            <person name="Lopez-Fernandez M."/>
            <person name="Bell E."/>
            <person name="Bernier-Latmani R."/>
            <person name="Bertilsson S."/>
            <person name="Dopson M."/>
        </authorList>
    </citation>
    <scope>NUCLEOTIDE SEQUENCE</scope>
    <source>
        <strain evidence="2">Modern_marine.mb.64</strain>
    </source>
</reference>
<protein>
    <submittedName>
        <fullName evidence="2">NYN domain-containing protein</fullName>
    </submittedName>
</protein>
<dbReference type="EMBL" id="JAHJDP010000088">
    <property type="protein sequence ID" value="MBU2692381.1"/>
    <property type="molecule type" value="Genomic_DNA"/>
</dbReference>
<dbReference type="CDD" id="cd18722">
    <property type="entry name" value="PIN_NicB-like"/>
    <property type="match status" value="1"/>
</dbReference>